<dbReference type="Proteomes" id="UP001139031">
    <property type="component" value="Unassembled WGS sequence"/>
</dbReference>
<proteinExistence type="predicted"/>
<organism evidence="1 2">
    <name type="scientific">Nannocystis pusilla</name>
    <dbReference type="NCBI Taxonomy" id="889268"/>
    <lineage>
        <taxon>Bacteria</taxon>
        <taxon>Pseudomonadati</taxon>
        <taxon>Myxococcota</taxon>
        <taxon>Polyangia</taxon>
        <taxon>Nannocystales</taxon>
        <taxon>Nannocystaceae</taxon>
        <taxon>Nannocystis</taxon>
    </lineage>
</organism>
<sequence>MTKQGFLPAARVRPAYILFVRTCLFALVIIACAREPEHPPWQGNDDFVRDLDENQHACPSDCTWSEATGQAPAAVCDAQEN</sequence>
<comment type="caution">
    <text evidence="1">The sequence shown here is derived from an EMBL/GenBank/DDBJ whole genome shotgun (WGS) entry which is preliminary data.</text>
</comment>
<evidence type="ECO:0000313" key="1">
    <source>
        <dbReference type="EMBL" id="MBZ5715165.1"/>
    </source>
</evidence>
<protein>
    <recommendedName>
        <fullName evidence="3">Lipoprotein</fullName>
    </recommendedName>
</protein>
<keyword evidence="2" id="KW-1185">Reference proteome</keyword>
<gene>
    <name evidence="1" type="ORF">K7C98_38520</name>
</gene>
<name>A0ABS7U4D4_9BACT</name>
<dbReference type="PROSITE" id="PS51257">
    <property type="entry name" value="PROKAR_LIPOPROTEIN"/>
    <property type="match status" value="1"/>
</dbReference>
<accession>A0ABS7U4D4</accession>
<evidence type="ECO:0008006" key="3">
    <source>
        <dbReference type="Google" id="ProtNLM"/>
    </source>
</evidence>
<dbReference type="RefSeq" id="WP_224196906.1">
    <property type="nucleotide sequence ID" value="NZ_JAIRAU010000056.1"/>
</dbReference>
<evidence type="ECO:0000313" key="2">
    <source>
        <dbReference type="Proteomes" id="UP001139031"/>
    </source>
</evidence>
<reference evidence="1" key="1">
    <citation type="submission" date="2021-08" db="EMBL/GenBank/DDBJ databases">
        <authorList>
            <person name="Stevens D.C."/>
        </authorList>
    </citation>
    <scope>NUCLEOTIDE SEQUENCE</scope>
    <source>
        <strain evidence="1">DSM 53165</strain>
    </source>
</reference>
<dbReference type="EMBL" id="JAIRAU010000056">
    <property type="protein sequence ID" value="MBZ5715165.1"/>
    <property type="molecule type" value="Genomic_DNA"/>
</dbReference>